<evidence type="ECO:0000259" key="3">
    <source>
        <dbReference type="SMART" id="SM00597"/>
    </source>
</evidence>
<dbReference type="InterPro" id="IPR025398">
    <property type="entry name" value="DUF4371"/>
</dbReference>
<keyword evidence="2" id="KW-0812">Transmembrane</keyword>
<dbReference type="InterPro" id="IPR006580">
    <property type="entry name" value="Znf_TTF"/>
</dbReference>
<dbReference type="SMART" id="SM00597">
    <property type="entry name" value="ZnF_TTF"/>
    <property type="match status" value="1"/>
</dbReference>
<organism evidence="4 5">
    <name type="scientific">Penstemon smallii</name>
    <dbReference type="NCBI Taxonomy" id="265156"/>
    <lineage>
        <taxon>Eukaryota</taxon>
        <taxon>Viridiplantae</taxon>
        <taxon>Streptophyta</taxon>
        <taxon>Embryophyta</taxon>
        <taxon>Tracheophyta</taxon>
        <taxon>Spermatophyta</taxon>
        <taxon>Magnoliopsida</taxon>
        <taxon>eudicotyledons</taxon>
        <taxon>Gunneridae</taxon>
        <taxon>Pentapetalae</taxon>
        <taxon>asterids</taxon>
        <taxon>lamiids</taxon>
        <taxon>Lamiales</taxon>
        <taxon>Plantaginaceae</taxon>
        <taxon>Cheloneae</taxon>
        <taxon>Penstemon</taxon>
    </lineage>
</organism>
<protein>
    <recommendedName>
        <fullName evidence="3">TTF-type domain-containing protein</fullName>
    </recommendedName>
</protein>
<dbReference type="SUPFAM" id="SSF53098">
    <property type="entry name" value="Ribonuclease H-like"/>
    <property type="match status" value="1"/>
</dbReference>
<feature type="domain" description="TTF-type" evidence="3">
    <location>
        <begin position="93"/>
        <end position="197"/>
    </location>
</feature>
<evidence type="ECO:0000313" key="5">
    <source>
        <dbReference type="Proteomes" id="UP001634393"/>
    </source>
</evidence>
<evidence type="ECO:0000256" key="2">
    <source>
        <dbReference type="SAM" id="Phobius"/>
    </source>
</evidence>
<dbReference type="Proteomes" id="UP001634393">
    <property type="component" value="Unassembled WGS sequence"/>
</dbReference>
<dbReference type="PANTHER" id="PTHR11697">
    <property type="entry name" value="GENERAL TRANSCRIPTION FACTOR 2-RELATED ZINC FINGER PROTEIN"/>
    <property type="match status" value="1"/>
</dbReference>
<name>A0ABD3SM06_9LAMI</name>
<gene>
    <name evidence="4" type="ORF">ACJIZ3_021551</name>
</gene>
<dbReference type="InterPro" id="IPR055298">
    <property type="entry name" value="AtLOH3-like"/>
</dbReference>
<dbReference type="PANTHER" id="PTHR11697:SF230">
    <property type="entry name" value="ZINC FINGER, MYM DOMAIN CONTAINING 1"/>
    <property type="match status" value="1"/>
</dbReference>
<evidence type="ECO:0000256" key="1">
    <source>
        <dbReference type="SAM" id="MobiDB-lite"/>
    </source>
</evidence>
<dbReference type="EMBL" id="JBJXBP010000006">
    <property type="protein sequence ID" value="KAL3825522.1"/>
    <property type="molecule type" value="Genomic_DNA"/>
</dbReference>
<evidence type="ECO:0000313" key="4">
    <source>
        <dbReference type="EMBL" id="KAL3825522.1"/>
    </source>
</evidence>
<keyword evidence="2" id="KW-0472">Membrane</keyword>
<dbReference type="Pfam" id="PF05699">
    <property type="entry name" value="Dimer_Tnp_hAT"/>
    <property type="match status" value="1"/>
</dbReference>
<keyword evidence="5" id="KW-1185">Reference proteome</keyword>
<keyword evidence="2" id="KW-1133">Transmembrane helix</keyword>
<dbReference type="AlphaFoldDB" id="A0ABD3SM06"/>
<comment type="caution">
    <text evidence="4">The sequence shown here is derived from an EMBL/GenBank/DDBJ whole genome shotgun (WGS) entry which is preliminary data.</text>
</comment>
<dbReference type="InterPro" id="IPR012337">
    <property type="entry name" value="RNaseH-like_sf"/>
</dbReference>
<sequence>MDKFVIRVPKVSKDSSTQQASSSTQETSIDNSVNRLSKKSLFELSDLIVDPGLRKKITEYDSNQRDDIRRAYLQNGPCQPRKHNFPQKNIGGRLGRFNPDWFDIYGNWMEYSISKDAAFCLSCYLFKPDIGKQSGGDVFVTTGFTAWNKRERFDGHVGECDSVHNQALKNYRIKLLASMYCTRFLLRQGLPFRGHDESNDSSNRGNFIELLNFLANHNEVIKDVVVGRIQKNLKLTSPDIQKDIVNVAATETSNIIINDIGDDYFAILVDESRDVPGKEQMAVVLRYVDKKGFITERLLGIVHVTKTTSLSLKAALENLLLKYGLSLSRVRGQGYDGASNMRGEFNGLKIAKNHGDIALFFNLMSNIVNVVGASCKRRDFVREKQAAKIAQALDNGEIQSGRGLNQETNLKRAGDTRWGSHYASIINLINMYSTVVDALEIIEDEGSISEKRAEARVLMDYLYSFEFSFSLHLMKNILGITNDLSLLLQRKDQDIVNAMKQIKSISWQDSVRGPIKILISAVPRAVYLTESQQSRLKAQQITNGHRFRVEIFNQVVDMQLQEMNSRFTEVNSMLLICIACLNPDDSFSAFNKESLINLAKFYPSEFSNVDILALDMQLENYIVDMRSNEEFSKLKGIGDLARKLVETKRNTVYPLVFLLLKFTLILPVATASVERAFSAMKYIKNRLRNRMGNEWLNDSMITYIEKDVFDIVTDDSIMQRFQYMTNRREHL</sequence>
<accession>A0ABD3SM06</accession>
<feature type="region of interest" description="Disordered" evidence="1">
    <location>
        <begin position="1"/>
        <end position="31"/>
    </location>
</feature>
<proteinExistence type="predicted"/>
<reference evidence="4 5" key="1">
    <citation type="submission" date="2024-12" db="EMBL/GenBank/DDBJ databases">
        <title>The unique morphological basis and parallel evolutionary history of personate flowers in Penstemon.</title>
        <authorList>
            <person name="Depatie T.H."/>
            <person name="Wessinger C.A."/>
        </authorList>
    </citation>
    <scope>NUCLEOTIDE SEQUENCE [LARGE SCALE GENOMIC DNA]</scope>
    <source>
        <strain evidence="4">WTNN_2</strain>
        <tissue evidence="4">Leaf</tissue>
    </source>
</reference>
<dbReference type="InterPro" id="IPR008906">
    <property type="entry name" value="HATC_C_dom"/>
</dbReference>
<feature type="compositionally biased region" description="Low complexity" evidence="1">
    <location>
        <begin position="15"/>
        <end position="28"/>
    </location>
</feature>
<dbReference type="Pfam" id="PF14291">
    <property type="entry name" value="DUF4371"/>
    <property type="match status" value="1"/>
</dbReference>
<feature type="transmembrane region" description="Helical" evidence="2">
    <location>
        <begin position="652"/>
        <end position="673"/>
    </location>
</feature>